<keyword evidence="3" id="KW-1185">Reference proteome</keyword>
<dbReference type="EMBL" id="AAEW02000016">
    <property type="protein sequence ID" value="EAT14918.1"/>
    <property type="molecule type" value="Genomic_DNA"/>
</dbReference>
<protein>
    <submittedName>
        <fullName evidence="2">Uncharacterized protein</fullName>
    </submittedName>
</protein>
<feature type="region of interest" description="Disordered" evidence="1">
    <location>
        <begin position="77"/>
        <end position="103"/>
    </location>
</feature>
<accession>Q1JX74</accession>
<comment type="caution">
    <text evidence="2">The sequence shown here is derived from an EMBL/GenBank/DDBJ whole genome shotgun (WGS) entry which is preliminary data.</text>
</comment>
<name>Q1JX74_DESA6</name>
<sequence>MPFAGESGHFGLRTLIDLQLTGPFNRFFQNLDRQLGLIVGPIQYRQTAGGVICCVDIHDTPPDSNAVLPLLEKEYPRKSPLSKGEGDKTGKPLQLLNKKNSKN</sequence>
<evidence type="ECO:0000313" key="2">
    <source>
        <dbReference type="EMBL" id="EAT14918.1"/>
    </source>
</evidence>
<reference evidence="2" key="2">
    <citation type="submission" date="2006-05" db="EMBL/GenBank/DDBJ databases">
        <title>Sequencing of the draft genome and assembly of Desulfuromonas acetoxidans DSM 684.</title>
        <authorList>
            <consortium name="US DOE Joint Genome Institute (JGI-PGF)"/>
            <person name="Copeland A."/>
            <person name="Lucas S."/>
            <person name="Lapidus A."/>
            <person name="Barry K."/>
            <person name="Detter J.C."/>
            <person name="Glavina del Rio T."/>
            <person name="Hammon N."/>
            <person name="Israni S."/>
            <person name="Dalin E."/>
            <person name="Tice H."/>
            <person name="Bruce D."/>
            <person name="Pitluck S."/>
            <person name="Richardson P."/>
        </authorList>
    </citation>
    <scope>NUCLEOTIDE SEQUENCE [LARGE SCALE GENOMIC DNA]</scope>
    <source>
        <strain evidence="2">DSM 684</strain>
    </source>
</reference>
<organism evidence="2 3">
    <name type="scientific">Desulfuromonas acetoxidans (strain DSM 684 / 11070)</name>
    <dbReference type="NCBI Taxonomy" id="281689"/>
    <lineage>
        <taxon>Bacteria</taxon>
        <taxon>Pseudomonadati</taxon>
        <taxon>Thermodesulfobacteriota</taxon>
        <taxon>Desulfuromonadia</taxon>
        <taxon>Desulfuromonadales</taxon>
        <taxon>Desulfuromonadaceae</taxon>
        <taxon>Desulfuromonas</taxon>
    </lineage>
</organism>
<evidence type="ECO:0000256" key="1">
    <source>
        <dbReference type="SAM" id="MobiDB-lite"/>
    </source>
</evidence>
<dbReference type="Proteomes" id="UP000005695">
    <property type="component" value="Unassembled WGS sequence"/>
</dbReference>
<evidence type="ECO:0000313" key="3">
    <source>
        <dbReference type="Proteomes" id="UP000005695"/>
    </source>
</evidence>
<dbReference type="AlphaFoldDB" id="Q1JX74"/>
<gene>
    <name evidence="2" type="ORF">Dace_0927</name>
</gene>
<reference evidence="2" key="1">
    <citation type="submission" date="2006-05" db="EMBL/GenBank/DDBJ databases">
        <title>Annotation of the draft genome assembly of Desulfuromonas acetoxidans DSM 684.</title>
        <authorList>
            <consortium name="US DOE Joint Genome Institute (JGI-ORNL)"/>
            <person name="Larimer F."/>
            <person name="Land M."/>
            <person name="Hauser L."/>
        </authorList>
    </citation>
    <scope>NUCLEOTIDE SEQUENCE [LARGE SCALE GENOMIC DNA]</scope>
    <source>
        <strain evidence="2">DSM 684</strain>
    </source>
</reference>
<proteinExistence type="predicted"/>